<name>A0A4U0ZB46_9ALTE</name>
<proteinExistence type="predicted"/>
<dbReference type="RefSeq" id="WP_136782065.1">
    <property type="nucleotide sequence ID" value="NZ_SWCO01000005.1"/>
</dbReference>
<sequence>MKVCGVDLKGNEAIVSLVSLADGLFHLPDCRTRRLTLADTSAKGLKSFQSTFAKLVEDYKIDAVIIRQRQSKGKFAGSAIGFKLEAAIELIDGLEVVVFSPTDIKESLRRNPLAVPFSDTGLKQFQETAFTTAYAWLMKNEYASQESEQG</sequence>
<dbReference type="Proteomes" id="UP000305471">
    <property type="component" value="Unassembled WGS sequence"/>
</dbReference>
<dbReference type="InterPro" id="IPR021378">
    <property type="entry name" value="DUF3010"/>
</dbReference>
<reference evidence="1 2" key="1">
    <citation type="submission" date="2019-04" db="EMBL/GenBank/DDBJ databases">
        <title>Alteromonas portus sp. nov., an alginate lyase-excreting marine bacterium.</title>
        <authorList>
            <person name="Huang H."/>
            <person name="Mo K."/>
            <person name="Bao S."/>
        </authorList>
    </citation>
    <scope>NUCLEOTIDE SEQUENCE [LARGE SCALE GENOMIC DNA]</scope>
    <source>
        <strain evidence="1 2">HB161718</strain>
    </source>
</reference>
<comment type="caution">
    <text evidence="1">The sequence shown here is derived from an EMBL/GenBank/DDBJ whole genome shotgun (WGS) entry which is preliminary data.</text>
</comment>
<gene>
    <name evidence="1" type="ORF">E5672_10045</name>
</gene>
<evidence type="ECO:0000313" key="2">
    <source>
        <dbReference type="Proteomes" id="UP000305471"/>
    </source>
</evidence>
<dbReference type="OrthoDB" id="6214536at2"/>
<protein>
    <submittedName>
        <fullName evidence="1">DUF3010 family protein</fullName>
    </submittedName>
</protein>
<dbReference type="Pfam" id="PF11215">
    <property type="entry name" value="DUF3010"/>
    <property type="match status" value="1"/>
</dbReference>
<accession>A0A4U0ZB46</accession>
<keyword evidence="2" id="KW-1185">Reference proteome</keyword>
<evidence type="ECO:0000313" key="1">
    <source>
        <dbReference type="EMBL" id="TKB03371.1"/>
    </source>
</evidence>
<dbReference type="AlphaFoldDB" id="A0A4U0ZB46"/>
<organism evidence="1 2">
    <name type="scientific">Alteromonas portus</name>
    <dbReference type="NCBI Taxonomy" id="2565549"/>
    <lineage>
        <taxon>Bacteria</taxon>
        <taxon>Pseudomonadati</taxon>
        <taxon>Pseudomonadota</taxon>
        <taxon>Gammaproteobacteria</taxon>
        <taxon>Alteromonadales</taxon>
        <taxon>Alteromonadaceae</taxon>
        <taxon>Alteromonas/Salinimonas group</taxon>
        <taxon>Alteromonas</taxon>
    </lineage>
</organism>
<dbReference type="EMBL" id="SWCO01000005">
    <property type="protein sequence ID" value="TKB03371.1"/>
    <property type="molecule type" value="Genomic_DNA"/>
</dbReference>